<proteinExistence type="predicted"/>
<dbReference type="InterPro" id="IPR039418">
    <property type="entry name" value="LexA-like"/>
</dbReference>
<dbReference type="Pfam" id="PF01381">
    <property type="entry name" value="HTH_3"/>
    <property type="match status" value="1"/>
</dbReference>
<dbReference type="SUPFAM" id="SSF51306">
    <property type="entry name" value="LexA/Signal peptidase"/>
    <property type="match status" value="1"/>
</dbReference>
<evidence type="ECO:0000313" key="6">
    <source>
        <dbReference type="EMBL" id="STO37698.1"/>
    </source>
</evidence>
<evidence type="ECO:0000256" key="1">
    <source>
        <dbReference type="ARBA" id="ARBA00022670"/>
    </source>
</evidence>
<dbReference type="GO" id="GO:0004252">
    <property type="term" value="F:serine-type endopeptidase activity"/>
    <property type="evidence" value="ECO:0007669"/>
    <property type="project" value="InterPro"/>
</dbReference>
<reference evidence="6 7" key="1">
    <citation type="submission" date="2018-06" db="EMBL/GenBank/DDBJ databases">
        <authorList>
            <consortium name="Pathogen Informatics"/>
            <person name="Doyle S."/>
        </authorList>
    </citation>
    <scope>NUCLEOTIDE SEQUENCE [LARGE SCALE GENOMIC DNA]</scope>
    <source>
        <strain evidence="6 7">NCTC11413</strain>
    </source>
</reference>
<dbReference type="EMBL" id="UGGZ01000001">
    <property type="protein sequence ID" value="STO37698.1"/>
    <property type="molecule type" value="Genomic_DNA"/>
</dbReference>
<dbReference type="Gene3D" id="2.10.109.10">
    <property type="entry name" value="Umud Fragment, subunit A"/>
    <property type="match status" value="1"/>
</dbReference>
<dbReference type="SUPFAM" id="SSF47413">
    <property type="entry name" value="lambda repressor-like DNA-binding domains"/>
    <property type="match status" value="1"/>
</dbReference>
<dbReference type="Pfam" id="PF00717">
    <property type="entry name" value="Peptidase_S24"/>
    <property type="match status" value="1"/>
</dbReference>
<dbReference type="CDD" id="cd06529">
    <property type="entry name" value="S24_LexA-like"/>
    <property type="match status" value="1"/>
</dbReference>
<dbReference type="GO" id="GO:0006508">
    <property type="term" value="P:proteolysis"/>
    <property type="evidence" value="ECO:0007669"/>
    <property type="project" value="UniProtKB-KW"/>
</dbReference>
<dbReference type="Proteomes" id="UP000254232">
    <property type="component" value="Unassembled WGS sequence"/>
</dbReference>
<dbReference type="GO" id="GO:0016020">
    <property type="term" value="C:membrane"/>
    <property type="evidence" value="ECO:0007669"/>
    <property type="project" value="InterPro"/>
</dbReference>
<keyword evidence="1" id="KW-0645">Protease</keyword>
<keyword evidence="4" id="KW-0238">DNA-binding</keyword>
<dbReference type="GO" id="GO:0003677">
    <property type="term" value="F:DNA binding"/>
    <property type="evidence" value="ECO:0007669"/>
    <property type="project" value="UniProtKB-KW"/>
</dbReference>
<gene>
    <name evidence="6" type="ORF">NCTC11413_00814</name>
</gene>
<organism evidence="6 7">
    <name type="scientific">Gallibacterium anatis</name>
    <dbReference type="NCBI Taxonomy" id="750"/>
    <lineage>
        <taxon>Bacteria</taxon>
        <taxon>Pseudomonadati</taxon>
        <taxon>Pseudomonadota</taxon>
        <taxon>Gammaproteobacteria</taxon>
        <taxon>Pasteurellales</taxon>
        <taxon>Pasteurellaceae</taxon>
        <taxon>Gallibacterium</taxon>
    </lineage>
</organism>
<sequence>MCTLADRLNALLNQFDISQSDFAKAVGISQPSMNKILNGSTKNPKNIIEMANFLNVDPVWLKTGEGNQEIIKQSPLSDTIQIVERSAPSTANTVRVEILDLEASAGNGTFLTRAEQGLLAQEFDLAFFRQQFGRTDGKNLKILAVSGDSMEPTLTSGDLLYVDVAENYFSVDGVYVFTFDEQTFVKRLQKVGKKMIVISDNRAYKEWELHANDAVYIHGRVVFSLPMKMKKW</sequence>
<dbReference type="InterPro" id="IPR010982">
    <property type="entry name" value="Lambda_DNA-bd_dom_sf"/>
</dbReference>
<dbReference type="SMART" id="SM00530">
    <property type="entry name" value="HTH_XRE"/>
    <property type="match status" value="1"/>
</dbReference>
<evidence type="ECO:0000256" key="4">
    <source>
        <dbReference type="ARBA" id="ARBA00023125"/>
    </source>
</evidence>
<evidence type="ECO:0000256" key="5">
    <source>
        <dbReference type="ARBA" id="ARBA00023163"/>
    </source>
</evidence>
<keyword evidence="2" id="KW-0378">Hydrolase</keyword>
<dbReference type="AlphaFoldDB" id="A0A0A2XT17"/>
<dbReference type="PROSITE" id="PS00501">
    <property type="entry name" value="SPASE_I_1"/>
    <property type="match status" value="1"/>
</dbReference>
<evidence type="ECO:0000313" key="7">
    <source>
        <dbReference type="Proteomes" id="UP000254232"/>
    </source>
</evidence>
<evidence type="ECO:0000256" key="3">
    <source>
        <dbReference type="ARBA" id="ARBA00023015"/>
    </source>
</evidence>
<dbReference type="InterPro" id="IPR001387">
    <property type="entry name" value="Cro/C1-type_HTH"/>
</dbReference>
<dbReference type="PANTHER" id="PTHR40661:SF3">
    <property type="entry name" value="FELS-1 PROPHAGE TRANSCRIPTIONAL REGULATOR"/>
    <property type="match status" value="1"/>
</dbReference>
<protein>
    <submittedName>
        <fullName evidence="6">Uncharacterized HTH-type transcriptional regulator HI_1476</fullName>
    </submittedName>
</protein>
<accession>A0A0A2XT17</accession>
<dbReference type="InterPro" id="IPR019756">
    <property type="entry name" value="Pept_S26A_signal_pept_1_Ser-AS"/>
</dbReference>
<dbReference type="GeneID" id="77264452"/>
<dbReference type="PROSITE" id="PS50943">
    <property type="entry name" value="HTH_CROC1"/>
    <property type="match status" value="1"/>
</dbReference>
<dbReference type="RefSeq" id="WP_018346879.1">
    <property type="nucleotide sequence ID" value="NZ_CP126978.1"/>
</dbReference>
<dbReference type="InterPro" id="IPR015927">
    <property type="entry name" value="Peptidase_S24_S26A/B/C"/>
</dbReference>
<keyword evidence="5" id="KW-0804">Transcription</keyword>
<dbReference type="CDD" id="cd00093">
    <property type="entry name" value="HTH_XRE"/>
    <property type="match status" value="1"/>
</dbReference>
<dbReference type="PANTHER" id="PTHR40661">
    <property type="match status" value="1"/>
</dbReference>
<keyword evidence="3" id="KW-0805">Transcription regulation</keyword>
<dbReference type="Gene3D" id="1.10.260.40">
    <property type="entry name" value="lambda repressor-like DNA-binding domains"/>
    <property type="match status" value="1"/>
</dbReference>
<name>A0A0A2XT17_9PAST</name>
<dbReference type="InterPro" id="IPR036286">
    <property type="entry name" value="LexA/Signal_pep-like_sf"/>
</dbReference>
<evidence type="ECO:0000256" key="2">
    <source>
        <dbReference type="ARBA" id="ARBA00022801"/>
    </source>
</evidence>